<feature type="coiled-coil region" evidence="1">
    <location>
        <begin position="303"/>
        <end position="330"/>
    </location>
</feature>
<dbReference type="InterPro" id="IPR036339">
    <property type="entry name" value="PUB-like_dom_sf"/>
</dbReference>
<dbReference type="InterPro" id="IPR018997">
    <property type="entry name" value="PUB_domain"/>
</dbReference>
<gene>
    <name evidence="4" type="primary">LOC100208476</name>
</gene>
<dbReference type="Gene3D" id="1.20.58.2190">
    <property type="match status" value="1"/>
</dbReference>
<reference evidence="4" key="1">
    <citation type="submission" date="2025-08" db="UniProtKB">
        <authorList>
            <consortium name="RefSeq"/>
        </authorList>
    </citation>
    <scope>IDENTIFICATION</scope>
</reference>
<name>A0ABM4DNC7_HYDVU</name>
<dbReference type="PANTHER" id="PTHR23153">
    <property type="entry name" value="UBX-RELATED"/>
    <property type="match status" value="1"/>
</dbReference>
<keyword evidence="1" id="KW-0175">Coiled coil</keyword>
<evidence type="ECO:0000256" key="1">
    <source>
        <dbReference type="SAM" id="Coils"/>
    </source>
</evidence>
<dbReference type="GeneID" id="100208476"/>
<dbReference type="CDD" id="cd10460">
    <property type="entry name" value="PUB_UBXD1"/>
    <property type="match status" value="1"/>
</dbReference>
<proteinExistence type="predicted"/>
<dbReference type="Gene3D" id="3.10.20.90">
    <property type="entry name" value="Phosphatidylinositol 3-kinase Catalytic Subunit, Chain A, domain 1"/>
    <property type="match status" value="1"/>
</dbReference>
<dbReference type="InterPro" id="IPR001012">
    <property type="entry name" value="UBX_dom"/>
</dbReference>
<dbReference type="SUPFAM" id="SSF54236">
    <property type="entry name" value="Ubiquitin-like"/>
    <property type="match status" value="1"/>
</dbReference>
<dbReference type="PROSITE" id="PS50033">
    <property type="entry name" value="UBX"/>
    <property type="match status" value="1"/>
</dbReference>
<dbReference type="RefSeq" id="XP_065676068.1">
    <property type="nucleotide sequence ID" value="XM_065819996.1"/>
</dbReference>
<dbReference type="Proteomes" id="UP001652625">
    <property type="component" value="Chromosome 15"/>
</dbReference>
<dbReference type="SMART" id="SM00580">
    <property type="entry name" value="PUG"/>
    <property type="match status" value="1"/>
</dbReference>
<sequence>MAAIKKFFEKKKINAKFKEAGVGHSLSENKPPVVIPVTKPSTVRQQSTENKAGEAALLRLQNQQTKPKIPKSVNASWKHHTNPIGSTAIDMEQLKNEMYTSVVKPKPNFKPQDGTKSKLAVDSLTFICPLCPTTLTKPEIYYHLRKCLENDFEAEPLMISITMIYSLNQNRSEIQNCVNILAKYLQNIIDNKGEEKYLKIKKSNKIFSQKVESMQGTREFLINGCGFELKMLPNEAENTIVEQEFYVLPKSIADDIEHLSIIKQMLLEAEPLEVSLDRNVRVFCASSSSNFLEVPDSFFTVSASEVKKEYEFLQQEIESMQVLKTKAMRDSLTSKRSYQYMVLRIRFPDGILLQGTFSCDETLKDLYTFVVDNLNMSWLPFMLVDSTGKSFQNNSSKLSEFKFAPASLLNFQVETNIVEEMSFSSPDKKLQYLKDETLALISEEI</sequence>
<keyword evidence="3" id="KW-1185">Reference proteome</keyword>
<accession>A0ABM4DNC7</accession>
<evidence type="ECO:0000313" key="3">
    <source>
        <dbReference type="Proteomes" id="UP001652625"/>
    </source>
</evidence>
<dbReference type="Pfam" id="PF00789">
    <property type="entry name" value="UBX"/>
    <property type="match status" value="1"/>
</dbReference>
<protein>
    <submittedName>
        <fullName evidence="4">UBX domain-containing protein 6</fullName>
    </submittedName>
</protein>
<feature type="domain" description="UBX" evidence="2">
    <location>
        <begin position="336"/>
        <end position="411"/>
    </location>
</feature>
<organism evidence="3 4">
    <name type="scientific">Hydra vulgaris</name>
    <name type="common">Hydra</name>
    <name type="synonym">Hydra attenuata</name>
    <dbReference type="NCBI Taxonomy" id="6087"/>
    <lineage>
        <taxon>Eukaryota</taxon>
        <taxon>Metazoa</taxon>
        <taxon>Cnidaria</taxon>
        <taxon>Hydrozoa</taxon>
        <taxon>Hydroidolina</taxon>
        <taxon>Anthoathecata</taxon>
        <taxon>Aplanulata</taxon>
        <taxon>Hydridae</taxon>
        <taxon>Hydra</taxon>
    </lineage>
</organism>
<dbReference type="SUPFAM" id="SSF143503">
    <property type="entry name" value="PUG domain-like"/>
    <property type="match status" value="1"/>
</dbReference>
<evidence type="ECO:0000313" key="4">
    <source>
        <dbReference type="RefSeq" id="XP_065676068.1"/>
    </source>
</evidence>
<evidence type="ECO:0000259" key="2">
    <source>
        <dbReference type="PROSITE" id="PS50033"/>
    </source>
</evidence>
<dbReference type="InterPro" id="IPR029071">
    <property type="entry name" value="Ubiquitin-like_domsf"/>
</dbReference>
<dbReference type="PANTHER" id="PTHR23153:SF38">
    <property type="entry name" value="UBX DOMAIN-CONTAINING PROTEIN 6"/>
    <property type="match status" value="1"/>
</dbReference>
<dbReference type="InterPro" id="IPR042774">
    <property type="entry name" value="UBXN6_PUB"/>
</dbReference>
<dbReference type="Pfam" id="PF09409">
    <property type="entry name" value="PUB"/>
    <property type="match status" value="1"/>
</dbReference>